<evidence type="ECO:0000256" key="1">
    <source>
        <dbReference type="SAM" id="MobiDB-lite"/>
    </source>
</evidence>
<evidence type="ECO:0000313" key="4">
    <source>
        <dbReference type="Proteomes" id="UP000317835"/>
    </source>
</evidence>
<dbReference type="RefSeq" id="WP_145269464.1">
    <property type="nucleotide sequence ID" value="NZ_CP036426.1"/>
</dbReference>
<keyword evidence="2" id="KW-0812">Transmembrane</keyword>
<dbReference type="OrthoDB" id="9939716at2"/>
<protein>
    <submittedName>
        <fullName evidence="3">Uncharacterized protein</fullName>
    </submittedName>
</protein>
<name>A0A518H119_9BACT</name>
<reference evidence="3 4" key="1">
    <citation type="submission" date="2019-02" db="EMBL/GenBank/DDBJ databases">
        <title>Deep-cultivation of Planctomycetes and their phenomic and genomic characterization uncovers novel biology.</title>
        <authorList>
            <person name="Wiegand S."/>
            <person name="Jogler M."/>
            <person name="Boedeker C."/>
            <person name="Pinto D."/>
            <person name="Vollmers J."/>
            <person name="Rivas-Marin E."/>
            <person name="Kohn T."/>
            <person name="Peeters S.H."/>
            <person name="Heuer A."/>
            <person name="Rast P."/>
            <person name="Oberbeckmann S."/>
            <person name="Bunk B."/>
            <person name="Jeske O."/>
            <person name="Meyerdierks A."/>
            <person name="Storesund J.E."/>
            <person name="Kallscheuer N."/>
            <person name="Luecker S."/>
            <person name="Lage O.M."/>
            <person name="Pohl T."/>
            <person name="Merkel B.J."/>
            <person name="Hornburger P."/>
            <person name="Mueller R.-W."/>
            <person name="Bruemmer F."/>
            <person name="Labrenz M."/>
            <person name="Spormann A.M."/>
            <person name="Op den Camp H."/>
            <person name="Overmann J."/>
            <person name="Amann R."/>
            <person name="Jetten M.S.M."/>
            <person name="Mascher T."/>
            <person name="Medema M.H."/>
            <person name="Devos D.P."/>
            <person name="Kaster A.-K."/>
            <person name="Ovreas L."/>
            <person name="Rohde M."/>
            <person name="Galperin M.Y."/>
            <person name="Jogler C."/>
        </authorList>
    </citation>
    <scope>NUCLEOTIDE SEQUENCE [LARGE SCALE GENOMIC DNA]</scope>
    <source>
        <strain evidence="3 4">ElP</strain>
    </source>
</reference>
<evidence type="ECO:0000313" key="3">
    <source>
        <dbReference type="EMBL" id="QDV34518.1"/>
    </source>
</evidence>
<keyword evidence="2" id="KW-1133">Transmembrane helix</keyword>
<organism evidence="3 4">
    <name type="scientific">Tautonia plasticadhaerens</name>
    <dbReference type="NCBI Taxonomy" id="2527974"/>
    <lineage>
        <taxon>Bacteria</taxon>
        <taxon>Pseudomonadati</taxon>
        <taxon>Planctomycetota</taxon>
        <taxon>Planctomycetia</taxon>
        <taxon>Isosphaerales</taxon>
        <taxon>Isosphaeraceae</taxon>
        <taxon>Tautonia</taxon>
    </lineage>
</organism>
<proteinExistence type="predicted"/>
<gene>
    <name evidence="3" type="ORF">ElP_24080</name>
</gene>
<feature type="transmembrane region" description="Helical" evidence="2">
    <location>
        <begin position="145"/>
        <end position="164"/>
    </location>
</feature>
<dbReference type="AlphaFoldDB" id="A0A518H119"/>
<feature type="transmembrane region" description="Helical" evidence="2">
    <location>
        <begin position="22"/>
        <end position="46"/>
    </location>
</feature>
<feature type="region of interest" description="Disordered" evidence="1">
    <location>
        <begin position="184"/>
        <end position="221"/>
    </location>
</feature>
<keyword evidence="4" id="KW-1185">Reference proteome</keyword>
<feature type="compositionally biased region" description="Low complexity" evidence="1">
    <location>
        <begin position="208"/>
        <end position="221"/>
    </location>
</feature>
<keyword evidence="2" id="KW-0472">Membrane</keyword>
<dbReference type="EMBL" id="CP036426">
    <property type="protein sequence ID" value="QDV34518.1"/>
    <property type="molecule type" value="Genomic_DNA"/>
</dbReference>
<evidence type="ECO:0000256" key="2">
    <source>
        <dbReference type="SAM" id="Phobius"/>
    </source>
</evidence>
<dbReference type="Proteomes" id="UP000317835">
    <property type="component" value="Chromosome"/>
</dbReference>
<sequence>MSGANTRGGGQGRTIADLSRRAMGAAALAFCALLMLMLGYLLVVVVRPMTRPTPFFQELTRQYSRQLDEAEAGGPGEVDETTVDLAIILEYASADIRTAGVQISFALVSGLFFSGIGVLLFSAGVSGALDLSGNRGRTRFSLTTAAPGIVCILLGAVIISFGVLKDVSRSLAAEVRRGLDVRLEARQEETTPATEGLPPRPGLDEDAAAGPAADGAGTPSV</sequence>
<feature type="transmembrane region" description="Helical" evidence="2">
    <location>
        <begin position="103"/>
        <end position="125"/>
    </location>
</feature>
<accession>A0A518H119</accession>
<dbReference type="KEGG" id="tpla:ElP_24080"/>